<accession>A0A3P8AF98</accession>
<dbReference type="SUPFAM" id="SSF56112">
    <property type="entry name" value="Protein kinase-like (PK-like)"/>
    <property type="match status" value="1"/>
</dbReference>
<feature type="domain" description="Protein kinase" evidence="9">
    <location>
        <begin position="17"/>
        <end position="129"/>
    </location>
</feature>
<dbReference type="EMBL" id="UZAH01030875">
    <property type="protein sequence ID" value="VDP12652.1"/>
    <property type="molecule type" value="Genomic_DNA"/>
</dbReference>
<dbReference type="PANTHER" id="PTHR45998:SF2">
    <property type="entry name" value="SERINE_THREONINE-PROTEIN KINASE 16"/>
    <property type="match status" value="1"/>
</dbReference>
<comment type="catalytic activity">
    <reaction evidence="7">
        <text>L-threonyl-[protein] + ATP = O-phospho-L-threonyl-[protein] + ADP + H(+)</text>
        <dbReference type="Rhea" id="RHEA:46608"/>
        <dbReference type="Rhea" id="RHEA-COMP:11060"/>
        <dbReference type="Rhea" id="RHEA-COMP:11605"/>
        <dbReference type="ChEBI" id="CHEBI:15378"/>
        <dbReference type="ChEBI" id="CHEBI:30013"/>
        <dbReference type="ChEBI" id="CHEBI:30616"/>
        <dbReference type="ChEBI" id="CHEBI:61977"/>
        <dbReference type="ChEBI" id="CHEBI:456216"/>
        <dbReference type="EC" id="2.7.11.1"/>
    </reaction>
</comment>
<dbReference type="EC" id="2.7.11.1" evidence="1"/>
<keyword evidence="5" id="KW-0418">Kinase</keyword>
<keyword evidence="6" id="KW-0067">ATP-binding</keyword>
<organism evidence="11 12">
    <name type="scientific">Heligmosomoides polygyrus</name>
    <name type="common">Parasitic roundworm</name>
    <dbReference type="NCBI Taxonomy" id="6339"/>
    <lineage>
        <taxon>Eukaryota</taxon>
        <taxon>Metazoa</taxon>
        <taxon>Ecdysozoa</taxon>
        <taxon>Nematoda</taxon>
        <taxon>Chromadorea</taxon>
        <taxon>Rhabditida</taxon>
        <taxon>Rhabditina</taxon>
        <taxon>Rhabditomorpha</taxon>
        <taxon>Strongyloidea</taxon>
        <taxon>Heligmosomidae</taxon>
        <taxon>Heligmosomoides</taxon>
    </lineage>
</organism>
<evidence type="ECO:0000313" key="10">
    <source>
        <dbReference type="EMBL" id="VDP12652.1"/>
    </source>
</evidence>
<dbReference type="PANTHER" id="PTHR45998">
    <property type="entry name" value="SERINE/THREONINE-PROTEIN KINASE 16"/>
    <property type="match status" value="1"/>
</dbReference>
<accession>A0A183G9T3</accession>
<dbReference type="GO" id="GO:0005524">
    <property type="term" value="F:ATP binding"/>
    <property type="evidence" value="ECO:0007669"/>
    <property type="project" value="UniProtKB-KW"/>
</dbReference>
<dbReference type="Pfam" id="PF00069">
    <property type="entry name" value="Pkinase"/>
    <property type="match status" value="1"/>
</dbReference>
<keyword evidence="2" id="KW-0723">Serine/threonine-protein kinase</keyword>
<evidence type="ECO:0000259" key="9">
    <source>
        <dbReference type="PROSITE" id="PS50011"/>
    </source>
</evidence>
<evidence type="ECO:0000313" key="11">
    <source>
        <dbReference type="Proteomes" id="UP000050761"/>
    </source>
</evidence>
<evidence type="ECO:0000256" key="2">
    <source>
        <dbReference type="ARBA" id="ARBA00022527"/>
    </source>
</evidence>
<dbReference type="WBParaSite" id="HPBE_0001871901-mRNA-1">
    <property type="protein sequence ID" value="HPBE_0001871901-mRNA-1"/>
    <property type="gene ID" value="HPBE_0001871901"/>
</dbReference>
<keyword evidence="4" id="KW-0547">Nucleotide-binding</keyword>
<dbReference type="Gene3D" id="1.10.510.10">
    <property type="entry name" value="Transferase(Phosphotransferase) domain 1"/>
    <property type="match status" value="1"/>
</dbReference>
<dbReference type="InterPro" id="IPR000719">
    <property type="entry name" value="Prot_kinase_dom"/>
</dbReference>
<evidence type="ECO:0000256" key="6">
    <source>
        <dbReference type="ARBA" id="ARBA00022840"/>
    </source>
</evidence>
<evidence type="ECO:0000313" key="12">
    <source>
        <dbReference type="WBParaSite" id="HPBE_0001871901-mRNA-1"/>
    </source>
</evidence>
<dbReference type="Proteomes" id="UP000050761">
    <property type="component" value="Unassembled WGS sequence"/>
</dbReference>
<evidence type="ECO:0000256" key="3">
    <source>
        <dbReference type="ARBA" id="ARBA00022679"/>
    </source>
</evidence>
<evidence type="ECO:0000256" key="1">
    <source>
        <dbReference type="ARBA" id="ARBA00012513"/>
    </source>
</evidence>
<dbReference type="OrthoDB" id="248923at2759"/>
<dbReference type="AlphaFoldDB" id="A0A183G9T3"/>
<evidence type="ECO:0000256" key="5">
    <source>
        <dbReference type="ARBA" id="ARBA00022777"/>
    </source>
</evidence>
<keyword evidence="3" id="KW-0808">Transferase</keyword>
<reference evidence="12" key="2">
    <citation type="submission" date="2019-09" db="UniProtKB">
        <authorList>
            <consortium name="WormBaseParasite"/>
        </authorList>
    </citation>
    <scope>IDENTIFICATION</scope>
</reference>
<sequence length="129" mass="14472">MGCVWSSADLVGGGYRIKIVKQIAEGGFSQVLLCNDIDSSESFAVKKIAKHSRESGERILMEARIHSQLSSVPNVVPFLAAINTEHACYLVFPYFKRGSFSDELLRRRPRSEYFSQAMVAEVRSEIVKK</sequence>
<keyword evidence="11" id="KW-1185">Reference proteome</keyword>
<evidence type="ECO:0000256" key="7">
    <source>
        <dbReference type="ARBA" id="ARBA00047899"/>
    </source>
</evidence>
<evidence type="ECO:0000256" key="4">
    <source>
        <dbReference type="ARBA" id="ARBA00022741"/>
    </source>
</evidence>
<reference evidence="10 11" key="1">
    <citation type="submission" date="2018-11" db="EMBL/GenBank/DDBJ databases">
        <authorList>
            <consortium name="Pathogen Informatics"/>
        </authorList>
    </citation>
    <scope>NUCLEOTIDE SEQUENCE [LARGE SCALE GENOMIC DNA]</scope>
</reference>
<name>A0A183G9T3_HELPZ</name>
<proteinExistence type="predicted"/>
<protein>
    <recommendedName>
        <fullName evidence="1">non-specific serine/threonine protein kinase</fullName>
        <ecNumber evidence="1">2.7.11.1</ecNumber>
    </recommendedName>
</protein>
<comment type="catalytic activity">
    <reaction evidence="8">
        <text>L-seryl-[protein] + ATP = O-phospho-L-seryl-[protein] + ADP + H(+)</text>
        <dbReference type="Rhea" id="RHEA:17989"/>
        <dbReference type="Rhea" id="RHEA-COMP:9863"/>
        <dbReference type="Rhea" id="RHEA-COMP:11604"/>
        <dbReference type="ChEBI" id="CHEBI:15378"/>
        <dbReference type="ChEBI" id="CHEBI:29999"/>
        <dbReference type="ChEBI" id="CHEBI:30616"/>
        <dbReference type="ChEBI" id="CHEBI:83421"/>
        <dbReference type="ChEBI" id="CHEBI:456216"/>
        <dbReference type="EC" id="2.7.11.1"/>
    </reaction>
</comment>
<dbReference type="PROSITE" id="PS50011">
    <property type="entry name" value="PROTEIN_KINASE_DOM"/>
    <property type="match status" value="1"/>
</dbReference>
<dbReference type="InterPro" id="IPR011009">
    <property type="entry name" value="Kinase-like_dom_sf"/>
</dbReference>
<dbReference type="GO" id="GO:0005794">
    <property type="term" value="C:Golgi apparatus"/>
    <property type="evidence" value="ECO:0007669"/>
    <property type="project" value="TreeGrafter"/>
</dbReference>
<gene>
    <name evidence="10" type="ORF">HPBE_LOCUS18718</name>
</gene>
<dbReference type="GO" id="GO:0004674">
    <property type="term" value="F:protein serine/threonine kinase activity"/>
    <property type="evidence" value="ECO:0007669"/>
    <property type="project" value="UniProtKB-KW"/>
</dbReference>
<evidence type="ECO:0000256" key="8">
    <source>
        <dbReference type="ARBA" id="ARBA00048679"/>
    </source>
</evidence>
<dbReference type="InterPro" id="IPR052239">
    <property type="entry name" value="Ser/Thr-specific_kinases"/>
</dbReference>